<dbReference type="Proteomes" id="UP000054564">
    <property type="component" value="Unassembled WGS sequence"/>
</dbReference>
<proteinExistence type="predicted"/>
<organism evidence="2 3">
    <name type="scientific">Puccinia striiformis f. sp. tritici PST-78</name>
    <dbReference type="NCBI Taxonomy" id="1165861"/>
    <lineage>
        <taxon>Eukaryota</taxon>
        <taxon>Fungi</taxon>
        <taxon>Dikarya</taxon>
        <taxon>Basidiomycota</taxon>
        <taxon>Pucciniomycotina</taxon>
        <taxon>Pucciniomycetes</taxon>
        <taxon>Pucciniales</taxon>
        <taxon>Pucciniaceae</taxon>
        <taxon>Puccinia</taxon>
    </lineage>
</organism>
<feature type="compositionally biased region" description="Basic residues" evidence="1">
    <location>
        <begin position="1"/>
        <end position="11"/>
    </location>
</feature>
<name>A0A0L0UXC2_9BASI</name>
<protein>
    <submittedName>
        <fullName evidence="2">Uncharacterized protein</fullName>
    </submittedName>
</protein>
<dbReference type="EMBL" id="AJIL01000192">
    <property type="protein sequence ID" value="KNE91693.1"/>
    <property type="molecule type" value="Genomic_DNA"/>
</dbReference>
<evidence type="ECO:0000256" key="1">
    <source>
        <dbReference type="SAM" id="MobiDB-lite"/>
    </source>
</evidence>
<feature type="compositionally biased region" description="Low complexity" evidence="1">
    <location>
        <begin position="42"/>
        <end position="53"/>
    </location>
</feature>
<gene>
    <name evidence="2" type="ORF">PSTG_14912</name>
</gene>
<accession>A0A0L0UXC2</accession>
<reference evidence="3" key="1">
    <citation type="submission" date="2014-03" db="EMBL/GenBank/DDBJ databases">
        <title>The Genome Sequence of Puccinia striiformis f. sp. tritici PST-78.</title>
        <authorList>
            <consortium name="The Broad Institute Genome Sequencing Platform"/>
            <person name="Cuomo C."/>
            <person name="Hulbert S."/>
            <person name="Chen X."/>
            <person name="Walker B."/>
            <person name="Young S.K."/>
            <person name="Zeng Q."/>
            <person name="Gargeya S."/>
            <person name="Fitzgerald M."/>
            <person name="Haas B."/>
            <person name="Abouelleil A."/>
            <person name="Alvarado L."/>
            <person name="Arachchi H.M."/>
            <person name="Berlin A.M."/>
            <person name="Chapman S.B."/>
            <person name="Goldberg J."/>
            <person name="Griggs A."/>
            <person name="Gujja S."/>
            <person name="Hansen M."/>
            <person name="Howarth C."/>
            <person name="Imamovic A."/>
            <person name="Larimer J."/>
            <person name="McCowan C."/>
            <person name="Montmayeur A."/>
            <person name="Murphy C."/>
            <person name="Neiman D."/>
            <person name="Pearson M."/>
            <person name="Priest M."/>
            <person name="Roberts A."/>
            <person name="Saif S."/>
            <person name="Shea T."/>
            <person name="Sisk P."/>
            <person name="Sykes S."/>
            <person name="Wortman J."/>
            <person name="Nusbaum C."/>
            <person name="Birren B."/>
        </authorList>
    </citation>
    <scope>NUCLEOTIDE SEQUENCE [LARGE SCALE GENOMIC DNA]</scope>
    <source>
        <strain evidence="3">race PST-78</strain>
    </source>
</reference>
<sequence>MAPRSRKKSKTKPSVASVTPSSQPHSPEETETKPGNLQSGRSTSPPSNSQPPSGCIQPLTNEEELLRACKIAANAVSTSYRSYGEPEHPDQKEKYVFDQDKPSNVGLLMQQPQQARWNLNPQTP</sequence>
<comment type="caution">
    <text evidence="2">The sequence shown here is derived from an EMBL/GenBank/DDBJ whole genome shotgun (WGS) entry which is preliminary data.</text>
</comment>
<evidence type="ECO:0000313" key="3">
    <source>
        <dbReference type="Proteomes" id="UP000054564"/>
    </source>
</evidence>
<evidence type="ECO:0000313" key="2">
    <source>
        <dbReference type="EMBL" id="KNE91693.1"/>
    </source>
</evidence>
<dbReference type="AlphaFoldDB" id="A0A0L0UXC2"/>
<feature type="compositionally biased region" description="Polar residues" evidence="1">
    <location>
        <begin position="16"/>
        <end position="25"/>
    </location>
</feature>
<keyword evidence="3" id="KW-1185">Reference proteome</keyword>
<feature type="region of interest" description="Disordered" evidence="1">
    <location>
        <begin position="1"/>
        <end position="60"/>
    </location>
</feature>